<dbReference type="Proteomes" id="UP000045782">
    <property type="component" value="Unassembled WGS sequence"/>
</dbReference>
<organism evidence="3 4">
    <name type="scientific">Mycobacteroides abscessus</name>
    <dbReference type="NCBI Taxonomy" id="36809"/>
    <lineage>
        <taxon>Bacteria</taxon>
        <taxon>Bacillati</taxon>
        <taxon>Actinomycetota</taxon>
        <taxon>Actinomycetes</taxon>
        <taxon>Mycobacteriales</taxon>
        <taxon>Mycobacteriaceae</taxon>
        <taxon>Mycobacteroides</taxon>
    </lineage>
</organism>
<accession>A0A0U0ZT69</accession>
<evidence type="ECO:0000256" key="2">
    <source>
        <dbReference type="SAM" id="Phobius"/>
    </source>
</evidence>
<proteinExistence type="predicted"/>
<dbReference type="RefSeq" id="WP_052619124.1">
    <property type="nucleotide sequence ID" value="NZ_CSWP01000009.1"/>
</dbReference>
<sequence length="586" mass="64729">MDHNNNTWDEYLSDGTLSRHNDEAPNTTSTELHLDTPSGHRQLNQLLQDTIEDPSKGTDALEELLNTPSPAPHPVLSSYQQPPDLRQYSSAGLQSAMDYAQSEASNASVHGAFVDTVRKAAAEAEKQLLADQPPGLRYVDRALLHRAESYGWPLAEMLAAVDRQYKAMPQLRSAARKATKIEDDRGRYWLRAVDLKTVGVGDPPGHSARFLSHHTAAQSIWKSIWAEMNSEGQLLSSEPKLQLPLRLGLYLIKAVLLVIILAGIAYLTSSGILYLMEAAQNQVRHPGVPEELDIAYKTWEYIKEPFEVFRNGASGALQRIGIPETFVPWTGAAIVFPSMINTMERVVLEHGPRITANDWTALVAAVGRYRALNPHSVESDEDTSVESPAAGAQQHLLTQDETSERAAKIAEVHAAIKELDDEWVQYRLSTYDWHLGKPALRNPHDPVTKAFRDAHGELLTLADDLSPSATDKHIDATHDAARRALKAWGEANNHAIKIGVSNLSASEEAALTRLHGLVNQLNDRSTPKEMWPQLISAITRTMDKLVTVPYNLSDIAELPVIHAESRLRALEQAPAASEEPSGEDQR</sequence>
<keyword evidence="2" id="KW-0472">Membrane</keyword>
<protein>
    <submittedName>
        <fullName evidence="3">Uncharacterized protein</fullName>
    </submittedName>
</protein>
<reference evidence="3 4" key="1">
    <citation type="submission" date="2015-03" db="EMBL/GenBank/DDBJ databases">
        <authorList>
            <person name="Murphy D."/>
        </authorList>
    </citation>
    <scope>NUCLEOTIDE SEQUENCE [LARGE SCALE GENOMIC DNA]</scope>
    <source>
        <strain evidence="3 4">PAP088</strain>
    </source>
</reference>
<dbReference type="EMBL" id="CSWP01000009">
    <property type="protein sequence ID" value="CPV66869.1"/>
    <property type="molecule type" value="Genomic_DNA"/>
</dbReference>
<keyword evidence="2" id="KW-1133">Transmembrane helix</keyword>
<feature type="region of interest" description="Disordered" evidence="1">
    <location>
        <begin position="65"/>
        <end position="86"/>
    </location>
</feature>
<feature type="region of interest" description="Disordered" evidence="1">
    <location>
        <begin position="1"/>
        <end position="38"/>
    </location>
</feature>
<evidence type="ECO:0000256" key="1">
    <source>
        <dbReference type="SAM" id="MobiDB-lite"/>
    </source>
</evidence>
<dbReference type="AlphaFoldDB" id="A0A0U0ZT69"/>
<gene>
    <name evidence="3" type="ORF">ERS075579_04098</name>
</gene>
<feature type="region of interest" description="Disordered" evidence="1">
    <location>
        <begin position="377"/>
        <end position="400"/>
    </location>
</feature>
<feature type="transmembrane region" description="Helical" evidence="2">
    <location>
        <begin position="250"/>
        <end position="276"/>
    </location>
</feature>
<evidence type="ECO:0000313" key="3">
    <source>
        <dbReference type="EMBL" id="CPV66869.1"/>
    </source>
</evidence>
<keyword evidence="2" id="KW-0812">Transmembrane</keyword>
<evidence type="ECO:0000313" key="4">
    <source>
        <dbReference type="Proteomes" id="UP000045782"/>
    </source>
</evidence>
<name>A0A0U0ZT69_9MYCO</name>
<feature type="compositionally biased region" description="Polar residues" evidence="1">
    <location>
        <begin position="77"/>
        <end position="86"/>
    </location>
</feature>